<dbReference type="Proteomes" id="UP000198598">
    <property type="component" value="Unassembled WGS sequence"/>
</dbReference>
<gene>
    <name evidence="2" type="ORF">SAMN05216167_112170</name>
</gene>
<evidence type="ECO:0000256" key="1">
    <source>
        <dbReference type="SAM" id="SignalP"/>
    </source>
</evidence>
<name>A0A1I1ZNC8_9BACT</name>
<keyword evidence="3" id="KW-1185">Reference proteome</keyword>
<keyword evidence="1" id="KW-0732">Signal</keyword>
<dbReference type="AlphaFoldDB" id="A0A1I1ZNC8"/>
<proteinExistence type="predicted"/>
<feature type="signal peptide" evidence="1">
    <location>
        <begin position="1"/>
        <end position="19"/>
    </location>
</feature>
<evidence type="ECO:0000313" key="2">
    <source>
        <dbReference type="EMBL" id="SFE33155.1"/>
    </source>
</evidence>
<feature type="chain" id="PRO_5011641114" description="Lipoprotein" evidence="1">
    <location>
        <begin position="20"/>
        <end position="185"/>
    </location>
</feature>
<dbReference type="OrthoDB" id="666052at2"/>
<dbReference type="PROSITE" id="PS51257">
    <property type="entry name" value="PROKAR_LIPOPROTEIN"/>
    <property type="match status" value="1"/>
</dbReference>
<dbReference type="EMBL" id="FOLQ01000012">
    <property type="protein sequence ID" value="SFE33155.1"/>
    <property type="molecule type" value="Genomic_DNA"/>
</dbReference>
<sequence length="185" mass="20472">MKKLFITLLSLGMLSAACKKEGSNGIDPTTTPPISTPASPPKIPAELVGKLSYGTFSPTNFWNYNGTYAGNAYEQALVFDFHADGTYEEYVINSTTSYNCRTEAYTYFKGIVTVNEASHSFSMQPTNGKYRGFYSCAPKCNINRDAKPTELKLEQMNYQVEPAKVAIKLSDAENPQGVRLKSTTW</sequence>
<evidence type="ECO:0000313" key="3">
    <source>
        <dbReference type="Proteomes" id="UP000198598"/>
    </source>
</evidence>
<protein>
    <recommendedName>
        <fullName evidence="4">Lipoprotein</fullName>
    </recommendedName>
</protein>
<organism evidence="2 3">
    <name type="scientific">Spirosoma endophyticum</name>
    <dbReference type="NCBI Taxonomy" id="662367"/>
    <lineage>
        <taxon>Bacteria</taxon>
        <taxon>Pseudomonadati</taxon>
        <taxon>Bacteroidota</taxon>
        <taxon>Cytophagia</taxon>
        <taxon>Cytophagales</taxon>
        <taxon>Cytophagaceae</taxon>
        <taxon>Spirosoma</taxon>
    </lineage>
</organism>
<reference evidence="2 3" key="1">
    <citation type="submission" date="2016-10" db="EMBL/GenBank/DDBJ databases">
        <authorList>
            <person name="de Groot N.N."/>
        </authorList>
    </citation>
    <scope>NUCLEOTIDE SEQUENCE [LARGE SCALE GENOMIC DNA]</scope>
    <source>
        <strain evidence="2 3">DSM 26130</strain>
    </source>
</reference>
<dbReference type="RefSeq" id="WP_093831218.1">
    <property type="nucleotide sequence ID" value="NZ_FOLQ01000012.1"/>
</dbReference>
<accession>A0A1I1ZNC8</accession>
<evidence type="ECO:0008006" key="4">
    <source>
        <dbReference type="Google" id="ProtNLM"/>
    </source>
</evidence>